<keyword evidence="3" id="KW-1185">Reference proteome</keyword>
<dbReference type="CDD" id="cd01647">
    <property type="entry name" value="RT_LTR"/>
    <property type="match status" value="1"/>
</dbReference>
<dbReference type="SUPFAM" id="SSF56672">
    <property type="entry name" value="DNA/RNA polymerases"/>
    <property type="match status" value="1"/>
</dbReference>
<organism evidence="2 3">
    <name type="scientific">Cordylochernes scorpioides</name>
    <dbReference type="NCBI Taxonomy" id="51811"/>
    <lineage>
        <taxon>Eukaryota</taxon>
        <taxon>Metazoa</taxon>
        <taxon>Ecdysozoa</taxon>
        <taxon>Arthropoda</taxon>
        <taxon>Chelicerata</taxon>
        <taxon>Arachnida</taxon>
        <taxon>Pseudoscorpiones</taxon>
        <taxon>Cheliferoidea</taxon>
        <taxon>Chernetidae</taxon>
        <taxon>Cordylochernes</taxon>
    </lineage>
</organism>
<dbReference type="SUPFAM" id="SSF53098">
    <property type="entry name" value="Ribonuclease H-like"/>
    <property type="match status" value="1"/>
</dbReference>
<sequence length="315" mass="36609">MFEKELQRMKRMGMIQEVDGPTEWVNSFTLVKKPNGQLQICLDPTELNKFINREHFQLPTLDEILPKLKNAKYFSVLDARNGFWQIKLHPDSTDLTTFITPFGRYKFLTLPFGLSSAPEVFQKRINEYFEVIEGTEMYFDDFLHITSSPLHSKSNGLVERSVQTIKNLINKARRGDEDPFLALLNFRSTKMMEWSPPQYYFLEEISELIYPIQIVVLSQDVEKKQIVQNGLHDRGSKEHCEELELLMSNVNKVVDSVALVAFQSGAEYSGISLNERLLMAQREIKLGTNEIEILEKETHLSPRANPFLRWSENKE</sequence>
<dbReference type="Pfam" id="PF00078">
    <property type="entry name" value="RVT_1"/>
    <property type="match status" value="1"/>
</dbReference>
<dbReference type="InterPro" id="IPR000477">
    <property type="entry name" value="RT_dom"/>
</dbReference>
<dbReference type="InterPro" id="IPR043502">
    <property type="entry name" value="DNA/RNA_pol_sf"/>
</dbReference>
<protein>
    <submittedName>
        <fullName evidence="2">K02A2.6-like</fullName>
    </submittedName>
</protein>
<proteinExistence type="predicted"/>
<name>A0ABY6KAP4_9ARAC</name>
<dbReference type="PANTHER" id="PTHR37984:SF8">
    <property type="entry name" value="CCHC-TYPE DOMAIN-CONTAINING PROTEIN"/>
    <property type="match status" value="1"/>
</dbReference>
<dbReference type="EMBL" id="CP092865">
    <property type="protein sequence ID" value="UYV65921.1"/>
    <property type="molecule type" value="Genomic_DNA"/>
</dbReference>
<dbReference type="InterPro" id="IPR050951">
    <property type="entry name" value="Retrovirus_Pol_polyprotein"/>
</dbReference>
<reference evidence="2 3" key="1">
    <citation type="submission" date="2022-01" db="EMBL/GenBank/DDBJ databases">
        <title>A chromosomal length assembly of Cordylochernes scorpioides.</title>
        <authorList>
            <person name="Zeh D."/>
            <person name="Zeh J."/>
        </authorList>
    </citation>
    <scope>NUCLEOTIDE SEQUENCE [LARGE SCALE GENOMIC DNA]</scope>
    <source>
        <strain evidence="2">IN4F17</strain>
        <tissue evidence="2">Whole Body</tissue>
    </source>
</reference>
<evidence type="ECO:0000313" key="2">
    <source>
        <dbReference type="EMBL" id="UYV65921.1"/>
    </source>
</evidence>
<dbReference type="PANTHER" id="PTHR37984">
    <property type="entry name" value="PROTEIN CBG26694"/>
    <property type="match status" value="1"/>
</dbReference>
<accession>A0ABY6KAP4</accession>
<dbReference type="Gene3D" id="1.20.58.70">
    <property type="match status" value="1"/>
</dbReference>
<evidence type="ECO:0000313" key="3">
    <source>
        <dbReference type="Proteomes" id="UP001235939"/>
    </source>
</evidence>
<feature type="domain" description="Reverse transcriptase" evidence="1">
    <location>
        <begin position="34"/>
        <end position="171"/>
    </location>
</feature>
<gene>
    <name evidence="2" type="ORF">LAZ67_3005894</name>
</gene>
<evidence type="ECO:0000259" key="1">
    <source>
        <dbReference type="Pfam" id="PF00078"/>
    </source>
</evidence>
<dbReference type="Gene3D" id="3.30.70.270">
    <property type="match status" value="1"/>
</dbReference>
<dbReference type="InterPro" id="IPR043128">
    <property type="entry name" value="Rev_trsase/Diguanyl_cyclase"/>
</dbReference>
<dbReference type="InterPro" id="IPR012337">
    <property type="entry name" value="RNaseH-like_sf"/>
</dbReference>
<dbReference type="Gene3D" id="3.10.10.10">
    <property type="entry name" value="HIV Type 1 Reverse Transcriptase, subunit A, domain 1"/>
    <property type="match status" value="1"/>
</dbReference>
<dbReference type="Proteomes" id="UP001235939">
    <property type="component" value="Chromosome 03"/>
</dbReference>